<dbReference type="InterPro" id="IPR013427">
    <property type="entry name" value="Haem-bd_dom_put"/>
</dbReference>
<evidence type="ECO:0000256" key="3">
    <source>
        <dbReference type="ARBA" id="ARBA00023004"/>
    </source>
</evidence>
<evidence type="ECO:0000259" key="7">
    <source>
        <dbReference type="PROSITE" id="PS51007"/>
    </source>
</evidence>
<dbReference type="PANTHER" id="PTHR33546">
    <property type="entry name" value="LARGE, MULTIFUNCTIONAL SECRETED PROTEIN-RELATED"/>
    <property type="match status" value="1"/>
</dbReference>
<evidence type="ECO:0000256" key="5">
    <source>
        <dbReference type="SAM" id="Coils"/>
    </source>
</evidence>
<dbReference type="GO" id="GO:0005975">
    <property type="term" value="P:carbohydrate metabolic process"/>
    <property type="evidence" value="ECO:0007669"/>
    <property type="project" value="InterPro"/>
</dbReference>
<dbReference type="NCBIfam" id="TIGR02603">
    <property type="entry name" value="CxxCH_TIGR02603"/>
    <property type="match status" value="1"/>
</dbReference>
<dbReference type="Pfam" id="PF23500">
    <property type="entry name" value="DUF7133"/>
    <property type="match status" value="1"/>
</dbReference>
<dbReference type="SUPFAM" id="SSF69318">
    <property type="entry name" value="Integrin alpha N-terminal domain"/>
    <property type="match status" value="1"/>
</dbReference>
<dbReference type="GO" id="GO:0020037">
    <property type="term" value="F:heme binding"/>
    <property type="evidence" value="ECO:0007669"/>
    <property type="project" value="InterPro"/>
</dbReference>
<dbReference type="GO" id="GO:0046872">
    <property type="term" value="F:metal ion binding"/>
    <property type="evidence" value="ECO:0007669"/>
    <property type="project" value="UniProtKB-KW"/>
</dbReference>
<dbReference type="InterPro" id="IPR036909">
    <property type="entry name" value="Cyt_c-like_dom_sf"/>
</dbReference>
<evidence type="ECO:0000256" key="4">
    <source>
        <dbReference type="PROSITE-ProRule" id="PRU00433"/>
    </source>
</evidence>
<feature type="domain" description="Cytochrome c" evidence="7">
    <location>
        <begin position="1424"/>
        <end position="1557"/>
    </location>
</feature>
<evidence type="ECO:0000256" key="2">
    <source>
        <dbReference type="ARBA" id="ARBA00022723"/>
    </source>
</evidence>
<evidence type="ECO:0000256" key="1">
    <source>
        <dbReference type="ARBA" id="ARBA00022617"/>
    </source>
</evidence>
<keyword evidence="2 4" id="KW-0479">Metal-binding</keyword>
<dbReference type="InterPro" id="IPR011042">
    <property type="entry name" value="6-blade_b-propeller_TolB-like"/>
</dbReference>
<dbReference type="Gene3D" id="3.20.20.370">
    <property type="entry name" value="Glycoside hydrolase/deacetylase"/>
    <property type="match status" value="1"/>
</dbReference>
<dbReference type="InterPro" id="IPR028994">
    <property type="entry name" value="Integrin_alpha_N"/>
</dbReference>
<dbReference type="Gene3D" id="1.10.760.10">
    <property type="entry name" value="Cytochrome c-like domain"/>
    <property type="match status" value="1"/>
</dbReference>
<protein>
    <submittedName>
        <fullName evidence="8">C-type cytochrome</fullName>
    </submittedName>
</protein>
<dbReference type="Proteomes" id="UP001139103">
    <property type="component" value="Unassembled WGS sequence"/>
</dbReference>
<feature type="signal peptide" evidence="6">
    <location>
        <begin position="1"/>
        <end position="21"/>
    </location>
</feature>
<name>A0A9X1SI80_9BACT</name>
<accession>A0A9X1SI80</accession>
<dbReference type="InterPro" id="IPR011330">
    <property type="entry name" value="Glyco_hydro/deAcase_b/a-brl"/>
</dbReference>
<organism evidence="8 9">
    <name type="scientific">Blastopirellula sediminis</name>
    <dbReference type="NCBI Taxonomy" id="2894196"/>
    <lineage>
        <taxon>Bacteria</taxon>
        <taxon>Pseudomonadati</taxon>
        <taxon>Planctomycetota</taxon>
        <taxon>Planctomycetia</taxon>
        <taxon>Pirellulales</taxon>
        <taxon>Pirellulaceae</taxon>
        <taxon>Blastopirellula</taxon>
    </lineage>
</organism>
<dbReference type="PROSITE" id="PS51007">
    <property type="entry name" value="CYTC"/>
    <property type="match status" value="1"/>
</dbReference>
<dbReference type="GO" id="GO:0009055">
    <property type="term" value="F:electron transfer activity"/>
    <property type="evidence" value="ECO:0007669"/>
    <property type="project" value="InterPro"/>
</dbReference>
<dbReference type="InterPro" id="IPR011989">
    <property type="entry name" value="ARM-like"/>
</dbReference>
<evidence type="ECO:0000256" key="6">
    <source>
        <dbReference type="SAM" id="SignalP"/>
    </source>
</evidence>
<reference evidence="8" key="1">
    <citation type="submission" date="2021-11" db="EMBL/GenBank/DDBJ databases">
        <title>Genome sequence.</title>
        <authorList>
            <person name="Sun Q."/>
        </authorList>
    </citation>
    <scope>NUCLEOTIDE SEQUENCE</scope>
    <source>
        <strain evidence="8">JC732</strain>
    </source>
</reference>
<feature type="coiled-coil region" evidence="5">
    <location>
        <begin position="1256"/>
        <end position="1283"/>
    </location>
</feature>
<comment type="caution">
    <text evidence="8">The sequence shown here is derived from an EMBL/GenBank/DDBJ whole genome shotgun (WGS) entry which is preliminary data.</text>
</comment>
<dbReference type="EMBL" id="JAJKFT010000010">
    <property type="protein sequence ID" value="MCC9630536.1"/>
    <property type="molecule type" value="Genomic_DNA"/>
</dbReference>
<proteinExistence type="predicted"/>
<dbReference type="SUPFAM" id="SSF46626">
    <property type="entry name" value="Cytochrome c"/>
    <property type="match status" value="1"/>
</dbReference>
<feature type="chain" id="PRO_5040745263" evidence="6">
    <location>
        <begin position="22"/>
        <end position="1559"/>
    </location>
</feature>
<dbReference type="InterPro" id="IPR016024">
    <property type="entry name" value="ARM-type_fold"/>
</dbReference>
<evidence type="ECO:0000313" key="8">
    <source>
        <dbReference type="EMBL" id="MCC9630536.1"/>
    </source>
</evidence>
<keyword evidence="1 4" id="KW-0349">Heme</keyword>
<keyword evidence="3 4" id="KW-0408">Iron</keyword>
<dbReference type="SUPFAM" id="SSF88713">
    <property type="entry name" value="Glycoside hydrolase/deacetylase"/>
    <property type="match status" value="1"/>
</dbReference>
<dbReference type="PANTHER" id="PTHR33546:SF1">
    <property type="entry name" value="LARGE, MULTIFUNCTIONAL SECRETED PROTEIN"/>
    <property type="match status" value="1"/>
</dbReference>
<dbReference type="RefSeq" id="WP_230221757.1">
    <property type="nucleotide sequence ID" value="NZ_JAJKFT010000010.1"/>
</dbReference>
<gene>
    <name evidence="8" type="ORF">LOC68_19240</name>
</gene>
<dbReference type="InterPro" id="IPR055557">
    <property type="entry name" value="DUF7133"/>
</dbReference>
<dbReference type="Gene3D" id="1.25.10.10">
    <property type="entry name" value="Leucine-rich Repeat Variant"/>
    <property type="match status" value="1"/>
</dbReference>
<dbReference type="SUPFAM" id="SSF48371">
    <property type="entry name" value="ARM repeat"/>
    <property type="match status" value="1"/>
</dbReference>
<keyword evidence="6" id="KW-0732">Signal</keyword>
<dbReference type="InterPro" id="IPR013428">
    <property type="entry name" value="Membrane-bound_put_N"/>
</dbReference>
<keyword evidence="5" id="KW-0175">Coiled coil</keyword>
<dbReference type="Gene3D" id="2.120.10.30">
    <property type="entry name" value="TolB, C-terminal domain"/>
    <property type="match status" value="1"/>
</dbReference>
<sequence length="1559" mass="172200">MLRIPMLASLLLFLTCCQASAGDANRLTYLDEFCDPYYVGRDFPKLTTPQWIGDEKVEGVVVLAIDDLRDTAKYEAYLRPIIERLKEVEGTAGVSIMTNSVDPSDPLLQKWLEEGVSLDAHTATHPCPCLQGGDFEAGKRSYEACVDMLFSIPNNRPVAFRFPCMDSKNTPSPRMIAEVLASATAAGNFLQIDSSVVIAHTADDPALPRELVTDADGQGRFTKYIPFPSFVNKVENYPYPYVIGRKIWEFPCTIPDDWQGFHLQQPGNPKTVEDWKASMDAAVLKQGTASFVFHPHGWIRAEQMVEIVNHAVERYGDRVAFLQFSQCLDRMNQHLLAGQPIRDVKGGDNGVRLLDLNDDGYMDVVIGNDQLQLTRIWRPAERTWLEVGFPVKLVTTAEDGTPRKERVRFGIQNGEVIALAADESIRSAWRFHKDAWTEEPELLRGLELDGKPVQIATSGIDQGVRFRDLNEDGDCELIVGSEKKQAIFQWDRQQRTWKLLPFVLPDDTEITFSDGLDAGLRFVDVDEDGFDDVVFSDEIRFSLSLFQSMEKGWSRQVSSGMRNDAGAIPMISRLGKNNGAWFADNSIWIQNEDTARLPDGVDRMSFVEMLRPIDTQPKSAEASRKTIRVQPGFRVDQVAAEPLVMDPVSFDWGPDGKFWVVEMADYPLGVDGKPGGRVRYLRDIDGDGTYDESVLFLEGVNFPNGVMAWGKGVIVSAAPEIFYAEDTDGDGAADKRETLYVGFREGNQQHRVNGFWRGLDNWIYVANGDSGGTIRSEKTGKTVDIRGRDLRIRPDTGEMEAVTGQSQYGRSRDDWGNWFGCNNSQAVFHFVTNEHYYLRNPSVAVQRPIQHIASVSNTPIYPRSRILSHWSGYVPPAPGEPSRFTSANGICIYRDELFGPTFHNTALVSEPIHNLIHRHQLIPQGVTFTGSRAAGEERSEFVASSDSWFRPAAIRTGPNGGIWFADMYRLILEHPEWIDDEEEKRMDLRTGHDKGRIYRILPIAEAPSAVPRLDQLTNQELAEQLASVSGWRRDMAQRLLIERSASDEVPALAKMAQTSGSPQGRLHALCTLDGLSALESDVIATALSDPHPGVRRHAIRLAESKLDADPSLHASFAALINEPDPLAALQLAYSLGEWRGSASGRLLGQLAMAHRDEPQIVSAALTSLNAENVLAAYSVILAANETAGPSLEILSEVMRVGAGLKRPEIAEAMEVALLQEGDSAAPAWKRTALAQLLGALRKNGTAWQDSLSADSRAKLSALLDAARDRLEDLKATDEETQVDINLVLQAAGNSADDIHLVATLLEPQNRSSLQIAAIQELAKVESNLAAEELIAGWSGYTPAVRQEALEAILSRTAWCTKLLAEIQAGRIQAFDLGSAARQRLTEHPNKDVAALAKAQLTQGATSSRAEVMQRYESAWLEKTGDLQKGRELFAKHCSACHRLEGKGFSVGPDLTGLTNKSAESLGAAILDPNRAVEDKFIEYAALTDDGRTFSGMLAAESGTSVTLRGQEGKEQTVLRAEIEQLRSTSRSLMPEGFEQVMDPQALADLIRYVAETPAK</sequence>
<evidence type="ECO:0000313" key="9">
    <source>
        <dbReference type="Proteomes" id="UP001139103"/>
    </source>
</evidence>
<dbReference type="Pfam" id="PF00034">
    <property type="entry name" value="Cytochrom_C"/>
    <property type="match status" value="1"/>
</dbReference>
<keyword evidence="9" id="KW-1185">Reference proteome</keyword>
<dbReference type="InterPro" id="IPR009056">
    <property type="entry name" value="Cyt_c-like_dom"/>
</dbReference>
<dbReference type="NCBIfam" id="TIGR02604">
    <property type="entry name" value="Piru_Ver_Nterm"/>
    <property type="match status" value="1"/>
</dbReference>
<dbReference type="SUPFAM" id="SSF63829">
    <property type="entry name" value="Calcium-dependent phosphotriesterase"/>
    <property type="match status" value="1"/>
</dbReference>